<dbReference type="PROSITE" id="PS00197">
    <property type="entry name" value="2FE2S_FER_1"/>
    <property type="match status" value="1"/>
</dbReference>
<dbReference type="SUPFAM" id="SSF52343">
    <property type="entry name" value="Ferredoxin reductase-like, C-terminal NADP-linked domain"/>
    <property type="match status" value="1"/>
</dbReference>
<dbReference type="PROSITE" id="PS51384">
    <property type="entry name" value="FAD_FR"/>
    <property type="match status" value="1"/>
</dbReference>
<dbReference type="Proteomes" id="UP000381093">
    <property type="component" value="Unassembled WGS sequence"/>
</dbReference>
<dbReference type="Gene3D" id="3.40.50.80">
    <property type="entry name" value="Nucleotide-binding domain of ferredoxin-NADP reductase (FNR) module"/>
    <property type="match status" value="1"/>
</dbReference>
<sequence>MLQVNVTRKADEAEGICSFELCAADGSLLPTFEAGAHIDIHIADGLIRQYSLCNDPNERHRYLISVLKDPSSRGGSRAMHEQIQSGQTLTISTPRNLFPLDRSAKRHLLFGGGIGITPMLAMAWELSHQGADFELHYCFRSSQRAAFVAMLAQTPFADRIKLHNDSGPHMQKLDAPALLTPSHAGTHLYVCGPAGFMNYILDAAQSAGWQQDRVHKEFFAADPIDQSANASFEVELASNGQVFQIPAERTVFEVLDEAGIAIESSCEQGVCGTCVTRVLKGIPEHRDKFLTVAEHAANDRFAPCCSRARSSRLVLDL</sequence>
<dbReference type="EC" id="1.14.12.7" evidence="11"/>
<evidence type="ECO:0000313" key="12">
    <source>
        <dbReference type="Proteomes" id="UP000381093"/>
    </source>
</evidence>
<feature type="domain" description="2Fe-2S ferredoxin-type" evidence="9">
    <location>
        <begin position="232"/>
        <end position="317"/>
    </location>
</feature>
<dbReference type="InterPro" id="IPR012675">
    <property type="entry name" value="Beta-grasp_dom_sf"/>
</dbReference>
<dbReference type="EMBL" id="CABVHW010000001">
    <property type="protein sequence ID" value="VVN73700.1"/>
    <property type="molecule type" value="Genomic_DNA"/>
</dbReference>
<gene>
    <name evidence="11" type="primary">pht2_1</name>
    <name evidence="11" type="ORF">PS710_00602</name>
</gene>
<dbReference type="Gene3D" id="2.40.30.10">
    <property type="entry name" value="Translation factors"/>
    <property type="match status" value="1"/>
</dbReference>
<keyword evidence="4" id="KW-0001">2Fe-2S</keyword>
<evidence type="ECO:0000256" key="4">
    <source>
        <dbReference type="ARBA" id="ARBA00022714"/>
    </source>
</evidence>
<dbReference type="Gene3D" id="3.10.20.30">
    <property type="match status" value="1"/>
</dbReference>
<dbReference type="PANTHER" id="PTHR47354">
    <property type="entry name" value="NADH OXIDOREDUCTASE HCR"/>
    <property type="match status" value="1"/>
</dbReference>
<dbReference type="Pfam" id="PF00111">
    <property type="entry name" value="Fer2"/>
    <property type="match status" value="1"/>
</dbReference>
<organism evidence="11 12">
    <name type="scientific">Pseudomonas fluorescens</name>
    <dbReference type="NCBI Taxonomy" id="294"/>
    <lineage>
        <taxon>Bacteria</taxon>
        <taxon>Pseudomonadati</taxon>
        <taxon>Pseudomonadota</taxon>
        <taxon>Gammaproteobacteria</taxon>
        <taxon>Pseudomonadales</taxon>
        <taxon>Pseudomonadaceae</taxon>
        <taxon>Pseudomonas</taxon>
    </lineage>
</organism>
<keyword evidence="8" id="KW-0411">Iron-sulfur</keyword>
<dbReference type="InterPro" id="IPR001041">
    <property type="entry name" value="2Fe-2S_ferredoxin-type"/>
</dbReference>
<dbReference type="CDD" id="cd00207">
    <property type="entry name" value="fer2"/>
    <property type="match status" value="1"/>
</dbReference>
<dbReference type="Pfam" id="PF22290">
    <property type="entry name" value="DmmA-like_N"/>
    <property type="match status" value="1"/>
</dbReference>
<dbReference type="InterPro" id="IPR050415">
    <property type="entry name" value="MRET"/>
</dbReference>
<dbReference type="AlphaFoldDB" id="A0A5E7A4X4"/>
<dbReference type="GO" id="GO:0046872">
    <property type="term" value="F:metal ion binding"/>
    <property type="evidence" value="ECO:0007669"/>
    <property type="project" value="UniProtKB-KW"/>
</dbReference>
<dbReference type="SUPFAM" id="SSF63380">
    <property type="entry name" value="Riboflavin synthase domain-like"/>
    <property type="match status" value="1"/>
</dbReference>
<keyword evidence="11" id="KW-0223">Dioxygenase</keyword>
<dbReference type="InterPro" id="IPR006058">
    <property type="entry name" value="2Fe2S_fd_BS"/>
</dbReference>
<dbReference type="InterPro" id="IPR054582">
    <property type="entry name" value="DmmA-like_N"/>
</dbReference>
<dbReference type="InterPro" id="IPR039261">
    <property type="entry name" value="FNR_nucleotide-bd"/>
</dbReference>
<evidence type="ECO:0000256" key="3">
    <source>
        <dbReference type="ARBA" id="ARBA00022643"/>
    </source>
</evidence>
<dbReference type="CDD" id="cd06185">
    <property type="entry name" value="PDR_like"/>
    <property type="match status" value="1"/>
</dbReference>
<comment type="cofactor">
    <cofactor evidence="1">
        <name>FMN</name>
        <dbReference type="ChEBI" id="CHEBI:58210"/>
    </cofactor>
</comment>
<keyword evidence="2" id="KW-0285">Flavoprotein</keyword>
<evidence type="ECO:0000259" key="9">
    <source>
        <dbReference type="PROSITE" id="PS51085"/>
    </source>
</evidence>
<reference evidence="11 12" key="1">
    <citation type="submission" date="2019-09" db="EMBL/GenBank/DDBJ databases">
        <authorList>
            <person name="Chandra G."/>
            <person name="Truman W A."/>
        </authorList>
    </citation>
    <scope>NUCLEOTIDE SEQUENCE [LARGE SCALE GENOMIC DNA]</scope>
    <source>
        <strain evidence="11">PS710</strain>
    </source>
</reference>
<dbReference type="SUPFAM" id="SSF54292">
    <property type="entry name" value="2Fe-2S ferredoxin-like"/>
    <property type="match status" value="1"/>
</dbReference>
<evidence type="ECO:0000256" key="2">
    <source>
        <dbReference type="ARBA" id="ARBA00022630"/>
    </source>
</evidence>
<feature type="domain" description="FAD-binding FR-type" evidence="10">
    <location>
        <begin position="1"/>
        <end position="101"/>
    </location>
</feature>
<dbReference type="PRINTS" id="PR00409">
    <property type="entry name" value="PHDIOXRDTASE"/>
</dbReference>
<evidence type="ECO:0000256" key="7">
    <source>
        <dbReference type="ARBA" id="ARBA00023004"/>
    </source>
</evidence>
<evidence type="ECO:0000256" key="8">
    <source>
        <dbReference type="ARBA" id="ARBA00023014"/>
    </source>
</evidence>
<dbReference type="PANTHER" id="PTHR47354:SF1">
    <property type="entry name" value="CARNITINE MONOOXYGENASE REDUCTASE SUBUNIT"/>
    <property type="match status" value="1"/>
</dbReference>
<keyword evidence="5" id="KW-0479">Metal-binding</keyword>
<dbReference type="InterPro" id="IPR036010">
    <property type="entry name" value="2Fe-2S_ferredoxin-like_sf"/>
</dbReference>
<evidence type="ECO:0000259" key="10">
    <source>
        <dbReference type="PROSITE" id="PS51384"/>
    </source>
</evidence>
<proteinExistence type="predicted"/>
<dbReference type="GO" id="GO:0018620">
    <property type="term" value="F:phthalate 4,5-dioxygenase activity"/>
    <property type="evidence" value="ECO:0007669"/>
    <property type="project" value="UniProtKB-EC"/>
</dbReference>
<keyword evidence="6 11" id="KW-0560">Oxidoreductase</keyword>
<evidence type="ECO:0000256" key="6">
    <source>
        <dbReference type="ARBA" id="ARBA00023002"/>
    </source>
</evidence>
<accession>A0A5E7A4X4</accession>
<evidence type="ECO:0000256" key="1">
    <source>
        <dbReference type="ARBA" id="ARBA00001917"/>
    </source>
</evidence>
<evidence type="ECO:0000313" key="11">
    <source>
        <dbReference type="EMBL" id="VVN73700.1"/>
    </source>
</evidence>
<keyword evidence="7" id="KW-0408">Iron</keyword>
<dbReference type="PROSITE" id="PS51085">
    <property type="entry name" value="2FE2S_FER_2"/>
    <property type="match status" value="1"/>
</dbReference>
<dbReference type="GO" id="GO:0051537">
    <property type="term" value="F:2 iron, 2 sulfur cluster binding"/>
    <property type="evidence" value="ECO:0007669"/>
    <property type="project" value="UniProtKB-KW"/>
</dbReference>
<name>A0A5E7A4X4_PSEFL</name>
<keyword evidence="3" id="KW-0288">FMN</keyword>
<dbReference type="InterPro" id="IPR017927">
    <property type="entry name" value="FAD-bd_FR_type"/>
</dbReference>
<evidence type="ECO:0000256" key="5">
    <source>
        <dbReference type="ARBA" id="ARBA00022723"/>
    </source>
</evidence>
<dbReference type="RefSeq" id="WP_150763102.1">
    <property type="nucleotide sequence ID" value="NZ_CABVHW010000001.1"/>
</dbReference>
<protein>
    <submittedName>
        <fullName evidence="11">Phthalate 4,5-dioxygenase oxygenase reductase subunit</fullName>
        <ecNumber evidence="11">1.14.12.7</ecNumber>
    </submittedName>
</protein>
<dbReference type="InterPro" id="IPR017938">
    <property type="entry name" value="Riboflavin_synthase-like_b-brl"/>
</dbReference>